<dbReference type="OrthoDB" id="6133115at2759"/>
<evidence type="ECO:0000313" key="9">
    <source>
        <dbReference type="EMBL" id="RSL69031.1"/>
    </source>
</evidence>
<dbReference type="GO" id="GO:0005351">
    <property type="term" value="F:carbohydrate:proton symporter activity"/>
    <property type="evidence" value="ECO:0007669"/>
    <property type="project" value="TreeGrafter"/>
</dbReference>
<comment type="caution">
    <text evidence="9">The sequence shown here is derived from an EMBL/GenBank/DDBJ whole genome shotgun (WGS) entry which is preliminary data.</text>
</comment>
<keyword evidence="5 7" id="KW-1133">Transmembrane helix</keyword>
<feature type="transmembrane region" description="Helical" evidence="7">
    <location>
        <begin position="168"/>
        <end position="187"/>
    </location>
</feature>
<feature type="domain" description="Major facilitator superfamily (MFS) profile" evidence="8">
    <location>
        <begin position="43"/>
        <end position="445"/>
    </location>
</feature>
<evidence type="ECO:0000259" key="8">
    <source>
        <dbReference type="PROSITE" id="PS50850"/>
    </source>
</evidence>
<dbReference type="PROSITE" id="PS50850">
    <property type="entry name" value="MFS"/>
    <property type="match status" value="1"/>
</dbReference>
<dbReference type="EMBL" id="NKCI01000015">
    <property type="protein sequence ID" value="RSL69031.1"/>
    <property type="molecule type" value="Genomic_DNA"/>
</dbReference>
<evidence type="ECO:0000256" key="7">
    <source>
        <dbReference type="SAM" id="Phobius"/>
    </source>
</evidence>
<feature type="transmembrane region" description="Helical" evidence="7">
    <location>
        <begin position="291"/>
        <end position="313"/>
    </location>
</feature>
<dbReference type="AlphaFoldDB" id="A0A428QV28"/>
<protein>
    <recommendedName>
        <fullName evidence="8">Major facilitator superfamily (MFS) profile domain-containing protein</fullName>
    </recommendedName>
</protein>
<evidence type="ECO:0000256" key="1">
    <source>
        <dbReference type="ARBA" id="ARBA00004141"/>
    </source>
</evidence>
<gene>
    <name evidence="9" type="ORF">CEP54_002612</name>
</gene>
<dbReference type="Pfam" id="PF00083">
    <property type="entry name" value="Sugar_tr"/>
    <property type="match status" value="1"/>
</dbReference>
<reference evidence="9 10" key="1">
    <citation type="submission" date="2017-06" db="EMBL/GenBank/DDBJ databases">
        <title>Comparative genomic analysis of Ambrosia Fusariam Clade fungi.</title>
        <authorList>
            <person name="Stajich J.E."/>
            <person name="Carrillo J."/>
            <person name="Kijimoto T."/>
            <person name="Eskalen A."/>
            <person name="O'Donnell K."/>
            <person name="Kasson M."/>
        </authorList>
    </citation>
    <scope>NUCLEOTIDE SEQUENCE [LARGE SCALE GENOMIC DNA]</scope>
    <source>
        <strain evidence="9 10">NRRL62584</strain>
    </source>
</reference>
<feature type="transmembrane region" description="Helical" evidence="7">
    <location>
        <begin position="40"/>
        <end position="60"/>
    </location>
</feature>
<feature type="transmembrane region" description="Helical" evidence="7">
    <location>
        <begin position="346"/>
        <end position="367"/>
    </location>
</feature>
<dbReference type="Proteomes" id="UP000288168">
    <property type="component" value="Unassembled WGS sequence"/>
</dbReference>
<keyword evidence="6 7" id="KW-0472">Membrane</keyword>
<keyword evidence="3" id="KW-0813">Transport</keyword>
<sequence>MKTVKQRQDAAEGDQAHVRFEDIVADDHTPWYRVPHLRTLNTMITVMLVTSYLIGFDSRMMNGVQSLPVWIKDFGHPKGAALSILTTAQSIGGVASIPIAPFLTDRLGRRHPIALGSVFCLIGTALQTASQSNGMFIAGRVLIGFGGGIVSNAAGPLLAELAYPSHRAFLTSFFNTSWYIGSIVAAWSTYGCLDIPNSWSWRIPSVLQAVPSIYQLAFIYLVSESPRWLVGRGELVKAKAIIAKYHAGGNETSRIVTFQMAEIETAIEIEQQQNKRSYLDFFTTKGNKWRFAVVFLLGFMSQWAGNSLISYYLVIILNSIGIRDSYNYFTGVLGAILVGRIGRRRIFLVCVASMAGAFLIWTILSAINEQRNFTDGSLGIGVVVMMFIYYGFYNCSLLPLTIGYSLEVLPFTLRAKGMNIGNLTVNMASFFNGFVNPIALEAIGW</sequence>
<dbReference type="InterPro" id="IPR020846">
    <property type="entry name" value="MFS_dom"/>
</dbReference>
<keyword evidence="10" id="KW-1185">Reference proteome</keyword>
<evidence type="ECO:0000313" key="10">
    <source>
        <dbReference type="Proteomes" id="UP000288168"/>
    </source>
</evidence>
<evidence type="ECO:0000256" key="2">
    <source>
        <dbReference type="ARBA" id="ARBA00010992"/>
    </source>
</evidence>
<dbReference type="FunFam" id="1.20.1250.20:FF:000134">
    <property type="entry name" value="MFS sugar transporter protein"/>
    <property type="match status" value="1"/>
</dbReference>
<keyword evidence="4 7" id="KW-0812">Transmembrane</keyword>
<organism evidence="9 10">
    <name type="scientific">Fusarium duplospermum</name>
    <dbReference type="NCBI Taxonomy" id="1325734"/>
    <lineage>
        <taxon>Eukaryota</taxon>
        <taxon>Fungi</taxon>
        <taxon>Dikarya</taxon>
        <taxon>Ascomycota</taxon>
        <taxon>Pezizomycotina</taxon>
        <taxon>Sordariomycetes</taxon>
        <taxon>Hypocreomycetidae</taxon>
        <taxon>Hypocreales</taxon>
        <taxon>Nectriaceae</taxon>
        <taxon>Fusarium</taxon>
        <taxon>Fusarium solani species complex</taxon>
    </lineage>
</organism>
<evidence type="ECO:0000256" key="5">
    <source>
        <dbReference type="ARBA" id="ARBA00022989"/>
    </source>
</evidence>
<comment type="similarity">
    <text evidence="2">Belongs to the major facilitator superfamily. Sugar transporter (TC 2.A.1.1) family.</text>
</comment>
<proteinExistence type="inferred from homology"/>
<dbReference type="PANTHER" id="PTHR48022">
    <property type="entry name" value="PLASTIDIC GLUCOSE TRANSPORTER 4"/>
    <property type="match status" value="1"/>
</dbReference>
<evidence type="ECO:0000256" key="6">
    <source>
        <dbReference type="ARBA" id="ARBA00023136"/>
    </source>
</evidence>
<dbReference type="Gene3D" id="1.20.1250.20">
    <property type="entry name" value="MFS general substrate transporter like domains"/>
    <property type="match status" value="1"/>
</dbReference>
<dbReference type="PROSITE" id="PS00217">
    <property type="entry name" value="SUGAR_TRANSPORT_2"/>
    <property type="match status" value="1"/>
</dbReference>
<comment type="subcellular location">
    <subcellularLocation>
        <location evidence="1">Membrane</location>
        <topology evidence="1">Multi-pass membrane protein</topology>
    </subcellularLocation>
</comment>
<feature type="transmembrane region" description="Helical" evidence="7">
    <location>
        <begin position="325"/>
        <end position="341"/>
    </location>
</feature>
<dbReference type="PANTHER" id="PTHR48022:SF24">
    <property type="entry name" value="HEXOSE TRANSPORTER PROTEIN (AFU_ORTHOLOGUE AFUA_8G04480)"/>
    <property type="match status" value="1"/>
</dbReference>
<dbReference type="SUPFAM" id="SSF103473">
    <property type="entry name" value="MFS general substrate transporter"/>
    <property type="match status" value="1"/>
</dbReference>
<evidence type="ECO:0000256" key="4">
    <source>
        <dbReference type="ARBA" id="ARBA00022692"/>
    </source>
</evidence>
<dbReference type="InterPro" id="IPR050360">
    <property type="entry name" value="MFS_Sugar_Transporters"/>
</dbReference>
<dbReference type="InterPro" id="IPR005828">
    <property type="entry name" value="MFS_sugar_transport-like"/>
</dbReference>
<feature type="transmembrane region" description="Helical" evidence="7">
    <location>
        <begin position="387"/>
        <end position="406"/>
    </location>
</feature>
<name>A0A428QV28_9HYPO</name>
<feature type="transmembrane region" description="Helical" evidence="7">
    <location>
        <begin position="135"/>
        <end position="159"/>
    </location>
</feature>
<dbReference type="InterPro" id="IPR036259">
    <property type="entry name" value="MFS_trans_sf"/>
</dbReference>
<evidence type="ECO:0000256" key="3">
    <source>
        <dbReference type="ARBA" id="ARBA00022448"/>
    </source>
</evidence>
<dbReference type="GO" id="GO:0016020">
    <property type="term" value="C:membrane"/>
    <property type="evidence" value="ECO:0007669"/>
    <property type="project" value="UniProtKB-SubCell"/>
</dbReference>
<feature type="transmembrane region" description="Helical" evidence="7">
    <location>
        <begin position="80"/>
        <end position="100"/>
    </location>
</feature>
<dbReference type="InterPro" id="IPR005829">
    <property type="entry name" value="Sugar_transporter_CS"/>
</dbReference>
<accession>A0A428QV28</accession>
<feature type="non-terminal residue" evidence="9">
    <location>
        <position position="445"/>
    </location>
</feature>